<protein>
    <recommendedName>
        <fullName evidence="3">Protein phosphatase 2C domain-containing protein</fullName>
    </recommendedName>
</protein>
<proteinExistence type="predicted"/>
<dbReference type="InterPro" id="IPR036457">
    <property type="entry name" value="PPM-type-like_dom_sf"/>
</dbReference>
<dbReference type="Proteomes" id="UP001595457">
    <property type="component" value="Unassembled WGS sequence"/>
</dbReference>
<dbReference type="EMBL" id="JBHRSJ010000035">
    <property type="protein sequence ID" value="MFC2974682.1"/>
    <property type="molecule type" value="Genomic_DNA"/>
</dbReference>
<evidence type="ECO:0008006" key="3">
    <source>
        <dbReference type="Google" id="ProtNLM"/>
    </source>
</evidence>
<sequence length="242" mass="26932">MDILFQGTVAKFVDHSEDNEDALLVDRERGRIVVCDGASESFDAKNWAHLLVDSFSKCDLIQSVVQVCQAEFKAIHNPAEMSWSKAAAYERGSFSTLLIAQENPEAQCVHITCLGDSFAVLTDGERLLGSLPYQSADGFNTRPFLLSTVEQHNTQLWVDNNPLVSAAQWSYEGKKLYLLCMTDALGAWLLSCIEKGNHEALKYLVGIRSITELIDLVEDERGQRTMRRDDSTLVIALLQGDS</sequence>
<dbReference type="Gene3D" id="3.60.40.10">
    <property type="entry name" value="PPM-type phosphatase domain"/>
    <property type="match status" value="1"/>
</dbReference>
<dbReference type="RefSeq" id="WP_377816943.1">
    <property type="nucleotide sequence ID" value="NZ_JBHRSJ010000035.1"/>
</dbReference>
<dbReference type="SUPFAM" id="SSF81606">
    <property type="entry name" value="PP2C-like"/>
    <property type="match status" value="1"/>
</dbReference>
<gene>
    <name evidence="1" type="ORF">ACFOJE_21040</name>
</gene>
<evidence type="ECO:0000313" key="1">
    <source>
        <dbReference type="EMBL" id="MFC2974682.1"/>
    </source>
</evidence>
<comment type="caution">
    <text evidence="1">The sequence shown here is derived from an EMBL/GenBank/DDBJ whole genome shotgun (WGS) entry which is preliminary data.</text>
</comment>
<keyword evidence="2" id="KW-1185">Reference proteome</keyword>
<name>A0ABV7B1R8_9GAMM</name>
<accession>A0ABV7B1R8</accession>
<reference evidence="2" key="1">
    <citation type="journal article" date="2019" name="Int. J. Syst. Evol. Microbiol.">
        <title>The Global Catalogue of Microorganisms (GCM) 10K type strain sequencing project: providing services to taxonomists for standard genome sequencing and annotation.</title>
        <authorList>
            <consortium name="The Broad Institute Genomics Platform"/>
            <consortium name="The Broad Institute Genome Sequencing Center for Infectious Disease"/>
            <person name="Wu L."/>
            <person name="Ma J."/>
        </authorList>
    </citation>
    <scope>NUCLEOTIDE SEQUENCE [LARGE SCALE GENOMIC DNA]</scope>
    <source>
        <strain evidence="2">KCTC 62195</strain>
    </source>
</reference>
<evidence type="ECO:0000313" key="2">
    <source>
        <dbReference type="Proteomes" id="UP001595457"/>
    </source>
</evidence>
<organism evidence="1 2">
    <name type="scientific">Azotobacter bryophylli</name>
    <dbReference type="NCBI Taxonomy" id="1986537"/>
    <lineage>
        <taxon>Bacteria</taxon>
        <taxon>Pseudomonadati</taxon>
        <taxon>Pseudomonadota</taxon>
        <taxon>Gammaproteobacteria</taxon>
        <taxon>Pseudomonadales</taxon>
        <taxon>Pseudomonadaceae</taxon>
        <taxon>Azotobacter</taxon>
    </lineage>
</organism>